<organism evidence="3 4">
    <name type="scientific">Solanum tuberosum</name>
    <name type="common">Potato</name>
    <dbReference type="NCBI Taxonomy" id="4113"/>
    <lineage>
        <taxon>Eukaryota</taxon>
        <taxon>Viridiplantae</taxon>
        <taxon>Streptophyta</taxon>
        <taxon>Embryophyta</taxon>
        <taxon>Tracheophyta</taxon>
        <taxon>Spermatophyta</taxon>
        <taxon>Magnoliopsida</taxon>
        <taxon>eudicotyledons</taxon>
        <taxon>Gunneridae</taxon>
        <taxon>Pentapetalae</taxon>
        <taxon>asterids</taxon>
        <taxon>lamiids</taxon>
        <taxon>Solanales</taxon>
        <taxon>Solanaceae</taxon>
        <taxon>Solanoideae</taxon>
        <taxon>Solaneae</taxon>
        <taxon>Solanum</taxon>
    </lineage>
</organism>
<dbReference type="InterPro" id="IPR046796">
    <property type="entry name" value="Transposase_32_dom"/>
</dbReference>
<dbReference type="InParanoid" id="M1D8C8"/>
<dbReference type="Proteomes" id="UP000011115">
    <property type="component" value="Unassembled WGS sequence"/>
</dbReference>
<feature type="domain" description="Putative plant transposon protein" evidence="2">
    <location>
        <begin position="4"/>
        <end position="188"/>
    </location>
</feature>
<dbReference type="PaxDb" id="4113-PGSC0003DMT400084920"/>
<evidence type="ECO:0000313" key="3">
    <source>
        <dbReference type="EnsemblPlants" id="PGSC0003DMT400084920"/>
    </source>
</evidence>
<protein>
    <recommendedName>
        <fullName evidence="2">Putative plant transposon protein domain-containing protein</fullName>
    </recommendedName>
</protein>
<dbReference type="Gramene" id="PGSC0003DMT400084920">
    <property type="protein sequence ID" value="PGSC0003DMT400084920"/>
    <property type="gene ID" value="PGSC0003DMG400034491"/>
</dbReference>
<feature type="region of interest" description="Disordered" evidence="1">
    <location>
        <begin position="298"/>
        <end position="347"/>
    </location>
</feature>
<evidence type="ECO:0000256" key="1">
    <source>
        <dbReference type="SAM" id="MobiDB-lite"/>
    </source>
</evidence>
<accession>M1D8C8</accession>
<proteinExistence type="predicted"/>
<sequence length="347" mass="38465">MDNVPGEYSNHLTREFYSSYATTLMNFAADTETTKRGQKDMASTWGPLNSIIVRGKSIDISKASINRMLYGPEYSAPVSVVLFEGKHHEVTSDATMDDQISRERVLRWIAKQIAIDGENAGWVTTTPTLITKASLSFSAKASLVACLMVGYPVNAGRIIAIEMRDRELNERVALSFPYLIGKLCRGPNIPPNSQVDRWGEAFKLTQVSKIKDVANHLFGAKSAAVGTLAVVPHVPLDIPQASRDLEQRESSQPSTETPPPPASASHTPESLVQMLSQTLTTQTLNDLWGAPLTSKFGKRKHITGELDEETPTDPAREERRQEKRAHRVSKREAREKEAIEQQQRDAT</sequence>
<dbReference type="AlphaFoldDB" id="M1D8C8"/>
<reference evidence="4" key="1">
    <citation type="journal article" date="2011" name="Nature">
        <title>Genome sequence and analysis of the tuber crop potato.</title>
        <authorList>
            <consortium name="The Potato Genome Sequencing Consortium"/>
        </authorList>
    </citation>
    <scope>NUCLEOTIDE SEQUENCE [LARGE SCALE GENOMIC DNA]</scope>
    <source>
        <strain evidence="4">cv. DM1-3 516 R44</strain>
    </source>
</reference>
<evidence type="ECO:0000313" key="4">
    <source>
        <dbReference type="Proteomes" id="UP000011115"/>
    </source>
</evidence>
<dbReference type="Pfam" id="PF20167">
    <property type="entry name" value="Transposase_32"/>
    <property type="match status" value="1"/>
</dbReference>
<feature type="compositionally biased region" description="Basic and acidic residues" evidence="1">
    <location>
        <begin position="330"/>
        <end position="347"/>
    </location>
</feature>
<dbReference type="HOGENOM" id="CLU_021776_0_1_1"/>
<dbReference type="EnsemblPlants" id="PGSC0003DMT400084920">
    <property type="protein sequence ID" value="PGSC0003DMT400084920"/>
    <property type="gene ID" value="PGSC0003DMG400034491"/>
</dbReference>
<evidence type="ECO:0000259" key="2">
    <source>
        <dbReference type="Pfam" id="PF20167"/>
    </source>
</evidence>
<name>M1D8C8_SOLTU</name>
<keyword evidence="4" id="KW-1185">Reference proteome</keyword>
<feature type="region of interest" description="Disordered" evidence="1">
    <location>
        <begin position="244"/>
        <end position="269"/>
    </location>
</feature>
<reference evidence="3" key="2">
    <citation type="submission" date="2015-06" db="UniProtKB">
        <authorList>
            <consortium name="EnsemblPlants"/>
        </authorList>
    </citation>
    <scope>IDENTIFICATION</scope>
    <source>
        <strain evidence="3">DM1-3 516 R44</strain>
    </source>
</reference>